<dbReference type="PANTHER" id="PTHR10824">
    <property type="entry name" value="ACYL-COENZYME A THIOESTERASE-RELATED"/>
    <property type="match status" value="1"/>
</dbReference>
<proteinExistence type="predicted"/>
<dbReference type="AlphaFoldDB" id="A0A7X0JQZ6"/>
<evidence type="ECO:0000313" key="3">
    <source>
        <dbReference type="EMBL" id="MBB6519791.1"/>
    </source>
</evidence>
<keyword evidence="4" id="KW-1185">Reference proteome</keyword>
<dbReference type="Pfam" id="PF08840">
    <property type="entry name" value="BAAT_C"/>
    <property type="match status" value="1"/>
</dbReference>
<dbReference type="EMBL" id="JACHHT010000001">
    <property type="protein sequence ID" value="MBB6519791.1"/>
    <property type="molecule type" value="Genomic_DNA"/>
</dbReference>
<keyword evidence="1" id="KW-0732">Signal</keyword>
<gene>
    <name evidence="3" type="ORF">HNR48_000069</name>
</gene>
<reference evidence="3 4" key="1">
    <citation type="submission" date="2020-08" db="EMBL/GenBank/DDBJ databases">
        <title>Genomic Encyclopedia of Type Strains, Phase IV (KMG-IV): sequencing the most valuable type-strain genomes for metagenomic binning, comparative biology and taxonomic classification.</title>
        <authorList>
            <person name="Goeker M."/>
        </authorList>
    </citation>
    <scope>NUCLEOTIDE SEQUENCE [LARGE SCALE GENOMIC DNA]</scope>
    <source>
        <strain evidence="3 4">DSM 22368</strain>
    </source>
</reference>
<dbReference type="Gene3D" id="3.40.50.1820">
    <property type="entry name" value="alpha/beta hydrolase"/>
    <property type="match status" value="1"/>
</dbReference>
<dbReference type="InterPro" id="IPR014940">
    <property type="entry name" value="BAAT_C"/>
</dbReference>
<comment type="caution">
    <text evidence="3">The sequence shown here is derived from an EMBL/GenBank/DDBJ whole genome shotgun (WGS) entry which is preliminary data.</text>
</comment>
<feature type="domain" description="BAAT/Acyl-CoA thioester hydrolase C-terminal" evidence="2">
    <location>
        <begin position="87"/>
        <end position="253"/>
    </location>
</feature>
<dbReference type="GO" id="GO:0006637">
    <property type="term" value="P:acyl-CoA metabolic process"/>
    <property type="evidence" value="ECO:0007669"/>
    <property type="project" value="TreeGrafter"/>
</dbReference>
<sequence>MYKTLITLIAAFSIKAFAAPTFVEVKDQAFVANYYPGQSSKMPVLVLEGSGSGIPKVLAEKISKMGHPVLALAYYKATGLPKHIEAIPLEYFEPAKTWLLQKNNAEELAVVGWSKGAEAALLLATIDDRIRKVVAIAPSHVVWPGIIPGQKRAPLSSWTMGDKHLNFVPYQANTDIRSLRDLYENSLKNQQAVENAKIEIEDSKADLLLFSGGLDSVWPANSMAQEICKRARLSSPKILCEHHHYPKAGHLLDSSIPLDGEKGANQEADEESRTLIADFLR</sequence>
<feature type="chain" id="PRO_5031206874" evidence="1">
    <location>
        <begin position="19"/>
        <end position="281"/>
    </location>
</feature>
<dbReference type="GO" id="GO:0006631">
    <property type="term" value="P:fatty acid metabolic process"/>
    <property type="evidence" value="ECO:0007669"/>
    <property type="project" value="TreeGrafter"/>
</dbReference>
<dbReference type="Proteomes" id="UP000528457">
    <property type="component" value="Unassembled WGS sequence"/>
</dbReference>
<dbReference type="InterPro" id="IPR029058">
    <property type="entry name" value="AB_hydrolase_fold"/>
</dbReference>
<accession>A0A7X0JQZ6</accession>
<evidence type="ECO:0000256" key="1">
    <source>
        <dbReference type="SAM" id="SignalP"/>
    </source>
</evidence>
<dbReference type="RefSeq" id="WP_166853131.1">
    <property type="nucleotide sequence ID" value="NZ_JAAONY010000001.1"/>
</dbReference>
<name>A0A7X0JQZ6_9GAMM</name>
<evidence type="ECO:0000313" key="4">
    <source>
        <dbReference type="Proteomes" id="UP000528457"/>
    </source>
</evidence>
<dbReference type="InParanoid" id="A0A7X0JQZ6"/>
<feature type="signal peptide" evidence="1">
    <location>
        <begin position="1"/>
        <end position="18"/>
    </location>
</feature>
<dbReference type="PANTHER" id="PTHR10824:SF4">
    <property type="entry name" value="ACYL-COENZYME A THIOESTERASE 1-LIKE"/>
    <property type="match status" value="1"/>
</dbReference>
<protein>
    <submittedName>
        <fullName evidence="3">Pimeloyl-ACP methyl ester carboxylesterase</fullName>
    </submittedName>
</protein>
<dbReference type="SUPFAM" id="SSF53474">
    <property type="entry name" value="alpha/beta-Hydrolases"/>
    <property type="match status" value="1"/>
</dbReference>
<dbReference type="GO" id="GO:0047617">
    <property type="term" value="F:fatty acyl-CoA hydrolase activity"/>
    <property type="evidence" value="ECO:0007669"/>
    <property type="project" value="TreeGrafter"/>
</dbReference>
<organism evidence="3 4">
    <name type="scientific">Pseudoteredinibacter isoporae</name>
    <dbReference type="NCBI Taxonomy" id="570281"/>
    <lineage>
        <taxon>Bacteria</taxon>
        <taxon>Pseudomonadati</taxon>
        <taxon>Pseudomonadota</taxon>
        <taxon>Gammaproteobacteria</taxon>
        <taxon>Cellvibrionales</taxon>
        <taxon>Cellvibrionaceae</taxon>
        <taxon>Pseudoteredinibacter</taxon>
    </lineage>
</organism>
<evidence type="ECO:0000259" key="2">
    <source>
        <dbReference type="Pfam" id="PF08840"/>
    </source>
</evidence>